<organism evidence="2 3">
    <name type="scientific">Takifugu flavidus</name>
    <name type="common">sansaifugu</name>
    <dbReference type="NCBI Taxonomy" id="433684"/>
    <lineage>
        <taxon>Eukaryota</taxon>
        <taxon>Metazoa</taxon>
        <taxon>Chordata</taxon>
        <taxon>Craniata</taxon>
        <taxon>Vertebrata</taxon>
        <taxon>Euteleostomi</taxon>
        <taxon>Actinopterygii</taxon>
        <taxon>Neopterygii</taxon>
        <taxon>Teleostei</taxon>
        <taxon>Neoteleostei</taxon>
        <taxon>Acanthomorphata</taxon>
        <taxon>Eupercaria</taxon>
        <taxon>Tetraodontiformes</taxon>
        <taxon>Tetradontoidea</taxon>
        <taxon>Tetraodontidae</taxon>
        <taxon>Takifugu</taxon>
    </lineage>
</organism>
<dbReference type="EMBL" id="RHFK02000022">
    <property type="protein sequence ID" value="TWW56010.1"/>
    <property type="molecule type" value="Genomic_DNA"/>
</dbReference>
<dbReference type="PANTHER" id="PTHR47510:SF3">
    <property type="entry name" value="ENDO_EXONUCLEASE_PHOSPHATASE DOMAIN-CONTAINING PROTEIN"/>
    <property type="match status" value="1"/>
</dbReference>
<feature type="region of interest" description="Disordered" evidence="1">
    <location>
        <begin position="156"/>
        <end position="177"/>
    </location>
</feature>
<dbReference type="Proteomes" id="UP000324091">
    <property type="component" value="Chromosome 9"/>
</dbReference>
<dbReference type="AlphaFoldDB" id="A0A5C6MRD4"/>
<accession>A0A5C6MRD4</accession>
<keyword evidence="3" id="KW-1185">Reference proteome</keyword>
<name>A0A5C6MRD4_9TELE</name>
<protein>
    <submittedName>
        <fullName evidence="2">Uncharacterized protein</fullName>
    </submittedName>
</protein>
<gene>
    <name evidence="2" type="ORF">D4764_09G0010600</name>
</gene>
<comment type="caution">
    <text evidence="2">The sequence shown here is derived from an EMBL/GenBank/DDBJ whole genome shotgun (WGS) entry which is preliminary data.</text>
</comment>
<reference evidence="2 3" key="1">
    <citation type="submission" date="2019-04" db="EMBL/GenBank/DDBJ databases">
        <title>Chromosome genome assembly for Takifugu flavidus.</title>
        <authorList>
            <person name="Xiao S."/>
        </authorList>
    </citation>
    <scope>NUCLEOTIDE SEQUENCE [LARGE SCALE GENOMIC DNA]</scope>
    <source>
        <strain evidence="2">HTHZ2018</strain>
        <tissue evidence="2">Muscle</tissue>
    </source>
</reference>
<sequence>MALRDCFDTTDWDVFCEPHGEDIDGLTTCITDYINFCVENTVPTCKVRCFPNNKPWATPELKALLNEKKRVFKSGDKEELRRVQKVLRRGIRRGKDSYRRKLEERLKKSNAREVWRGIKTISGHTKDSGRGPESGGLDWANELNFFFNRFDCAAPPPSSPTHQSPDLTVLSHHHSPSPLITPPTPAALFSHHVTSTSDFSYNSDSCHLQKFSDDTAIVGHVSEGNELEYREVITNFVA</sequence>
<proteinExistence type="predicted"/>
<dbReference type="PANTHER" id="PTHR47510">
    <property type="entry name" value="REVERSE TRANSCRIPTASE DOMAIN-CONTAINING PROTEIN"/>
    <property type="match status" value="1"/>
</dbReference>
<evidence type="ECO:0000313" key="3">
    <source>
        <dbReference type="Proteomes" id="UP000324091"/>
    </source>
</evidence>
<evidence type="ECO:0000256" key="1">
    <source>
        <dbReference type="SAM" id="MobiDB-lite"/>
    </source>
</evidence>
<evidence type="ECO:0000313" key="2">
    <source>
        <dbReference type="EMBL" id="TWW56010.1"/>
    </source>
</evidence>